<keyword evidence="7 10" id="KW-0560">Oxidoreductase</keyword>
<dbReference type="SUPFAM" id="SSF53659">
    <property type="entry name" value="Isocitrate/Isopropylmalate dehydrogenase-like"/>
    <property type="match status" value="1"/>
</dbReference>
<evidence type="ECO:0000256" key="8">
    <source>
        <dbReference type="ARBA" id="ARBA00023027"/>
    </source>
</evidence>
<dbReference type="NCBIfam" id="TIGR00175">
    <property type="entry name" value="mito_nad_idh"/>
    <property type="match status" value="1"/>
</dbReference>
<dbReference type="InterPro" id="IPR019818">
    <property type="entry name" value="IsoCit/isopropylmalate_DH_CS"/>
</dbReference>
<evidence type="ECO:0000256" key="2">
    <source>
        <dbReference type="ARBA" id="ARBA00001946"/>
    </source>
</evidence>
<dbReference type="Pfam" id="PF00180">
    <property type="entry name" value="Iso_dh"/>
    <property type="match status" value="1"/>
</dbReference>
<dbReference type="GO" id="GO:0006099">
    <property type="term" value="P:tricarboxylic acid cycle"/>
    <property type="evidence" value="ECO:0007669"/>
    <property type="project" value="InterPro"/>
</dbReference>
<dbReference type="KEGG" id="sdyn:Mal52_23260"/>
<dbReference type="Proteomes" id="UP000319383">
    <property type="component" value="Chromosome"/>
</dbReference>
<organism evidence="10 11">
    <name type="scientific">Symmachiella dynata</name>
    <dbReference type="NCBI Taxonomy" id="2527995"/>
    <lineage>
        <taxon>Bacteria</taxon>
        <taxon>Pseudomonadati</taxon>
        <taxon>Planctomycetota</taxon>
        <taxon>Planctomycetia</taxon>
        <taxon>Planctomycetales</taxon>
        <taxon>Planctomycetaceae</taxon>
        <taxon>Symmachiella</taxon>
    </lineage>
</organism>
<accession>A0A517ZMZ0</accession>
<evidence type="ECO:0000313" key="10">
    <source>
        <dbReference type="EMBL" id="QDU43849.1"/>
    </source>
</evidence>
<protein>
    <submittedName>
        <fullName evidence="10">Homoisocitrate dehydrogenase</fullName>
        <ecNumber evidence="10">1.1.1.87</ecNumber>
    </submittedName>
</protein>
<keyword evidence="11" id="KW-1185">Reference proteome</keyword>
<dbReference type="RefSeq" id="WP_145376135.1">
    <property type="nucleotide sequence ID" value="NZ_CP036276.1"/>
</dbReference>
<comment type="cofactor">
    <cofactor evidence="2">
        <name>Mg(2+)</name>
        <dbReference type="ChEBI" id="CHEBI:18420"/>
    </cofactor>
</comment>
<dbReference type="Gene3D" id="3.40.718.10">
    <property type="entry name" value="Isopropylmalate Dehydrogenase"/>
    <property type="match status" value="1"/>
</dbReference>
<proteinExistence type="inferred from homology"/>
<evidence type="ECO:0000256" key="5">
    <source>
        <dbReference type="ARBA" id="ARBA00022842"/>
    </source>
</evidence>
<evidence type="ECO:0000256" key="6">
    <source>
        <dbReference type="ARBA" id="ARBA00022946"/>
    </source>
</evidence>
<gene>
    <name evidence="10" type="primary">hicd</name>
    <name evidence="10" type="ORF">Mal52_23260</name>
</gene>
<keyword evidence="5" id="KW-0460">Magnesium</keyword>
<dbReference type="GO" id="GO:0051287">
    <property type="term" value="F:NAD binding"/>
    <property type="evidence" value="ECO:0007669"/>
    <property type="project" value="InterPro"/>
</dbReference>
<evidence type="ECO:0000259" key="9">
    <source>
        <dbReference type="SMART" id="SM01329"/>
    </source>
</evidence>
<evidence type="ECO:0000256" key="7">
    <source>
        <dbReference type="ARBA" id="ARBA00023002"/>
    </source>
</evidence>
<dbReference type="EMBL" id="CP036276">
    <property type="protein sequence ID" value="QDU43849.1"/>
    <property type="molecule type" value="Genomic_DNA"/>
</dbReference>
<dbReference type="FunFam" id="3.40.718.10:FF:000014">
    <property type="entry name" value="Isocitrate dehydrogenase (NAD(+))"/>
    <property type="match status" value="1"/>
</dbReference>
<dbReference type="AlphaFoldDB" id="A0A517ZMZ0"/>
<dbReference type="GO" id="GO:0047046">
    <property type="term" value="F:homoisocitrate dehydrogenase activity"/>
    <property type="evidence" value="ECO:0007669"/>
    <property type="project" value="UniProtKB-EC"/>
</dbReference>
<evidence type="ECO:0000256" key="4">
    <source>
        <dbReference type="ARBA" id="ARBA00022723"/>
    </source>
</evidence>
<dbReference type="EC" id="1.1.1.87" evidence="10"/>
<dbReference type="PROSITE" id="PS00470">
    <property type="entry name" value="IDH_IMDH"/>
    <property type="match status" value="1"/>
</dbReference>
<dbReference type="GO" id="GO:0004449">
    <property type="term" value="F:isocitrate dehydrogenase (NAD+) activity"/>
    <property type="evidence" value="ECO:0007669"/>
    <property type="project" value="TreeGrafter"/>
</dbReference>
<comment type="cofactor">
    <cofactor evidence="1">
        <name>Mn(2+)</name>
        <dbReference type="ChEBI" id="CHEBI:29035"/>
    </cofactor>
</comment>
<dbReference type="PANTHER" id="PTHR11835:SF34">
    <property type="entry name" value="ISOCITRATE DEHYDROGENASE [NAD] SUBUNIT ALPHA, MITOCHONDRIAL"/>
    <property type="match status" value="1"/>
</dbReference>
<comment type="similarity">
    <text evidence="3">Belongs to the isocitrate and isopropylmalate dehydrogenases family.</text>
</comment>
<reference evidence="10 11" key="1">
    <citation type="submission" date="2019-02" db="EMBL/GenBank/DDBJ databases">
        <title>Deep-cultivation of Planctomycetes and their phenomic and genomic characterization uncovers novel biology.</title>
        <authorList>
            <person name="Wiegand S."/>
            <person name="Jogler M."/>
            <person name="Boedeker C."/>
            <person name="Pinto D."/>
            <person name="Vollmers J."/>
            <person name="Rivas-Marin E."/>
            <person name="Kohn T."/>
            <person name="Peeters S.H."/>
            <person name="Heuer A."/>
            <person name="Rast P."/>
            <person name="Oberbeckmann S."/>
            <person name="Bunk B."/>
            <person name="Jeske O."/>
            <person name="Meyerdierks A."/>
            <person name="Storesund J.E."/>
            <person name="Kallscheuer N."/>
            <person name="Luecker S."/>
            <person name="Lage O.M."/>
            <person name="Pohl T."/>
            <person name="Merkel B.J."/>
            <person name="Hornburger P."/>
            <person name="Mueller R.-W."/>
            <person name="Bruemmer F."/>
            <person name="Labrenz M."/>
            <person name="Spormann A.M."/>
            <person name="Op den Camp H."/>
            <person name="Overmann J."/>
            <person name="Amann R."/>
            <person name="Jetten M.S.M."/>
            <person name="Mascher T."/>
            <person name="Medema M.H."/>
            <person name="Devos D.P."/>
            <person name="Kaster A.-K."/>
            <person name="Ovreas L."/>
            <person name="Rohde M."/>
            <person name="Galperin M.Y."/>
            <person name="Jogler C."/>
        </authorList>
    </citation>
    <scope>NUCLEOTIDE SEQUENCE [LARGE SCALE GENOMIC DNA]</scope>
    <source>
        <strain evidence="10 11">Mal52</strain>
    </source>
</reference>
<evidence type="ECO:0000256" key="1">
    <source>
        <dbReference type="ARBA" id="ARBA00001936"/>
    </source>
</evidence>
<dbReference type="GO" id="GO:0006102">
    <property type="term" value="P:isocitrate metabolic process"/>
    <property type="evidence" value="ECO:0007669"/>
    <property type="project" value="TreeGrafter"/>
</dbReference>
<dbReference type="InterPro" id="IPR004434">
    <property type="entry name" value="Isocitrate_DH_NAD"/>
</dbReference>
<name>A0A517ZMZ0_9PLAN</name>
<evidence type="ECO:0000313" key="11">
    <source>
        <dbReference type="Proteomes" id="UP000319383"/>
    </source>
</evidence>
<dbReference type="InterPro" id="IPR024084">
    <property type="entry name" value="IsoPropMal-DH-like_dom"/>
</dbReference>
<sequence>MSYTVTLIPGDGIGPEVTAAARTVIEATGFTIDWDVQEAGGDVIEKYGTALPEPALESIRRNGVALKGPITTPVGKGFSSVNVKLRKELKLYANYRPAKTMPGVKSRYDNVDLIVIRENTEGLYSGLEHEVIPGVIESLRVITYEASERIVRFAFETARQYGRKKVTVVHKANILKLSDGLFLDVARLVAKDYHEIELEEYIVDATAMRLVMRPESFDVLVMENLFGDIISDLTSGLVGGLGVAPSANIGTHCAVFEAVHGSAPDIAGQGIANPTALILSAALMLRHLRQPEAAANIEQAVHTVLSQGKTITGDLGGNATTSEYAAAVAAVVESLQDDA</sequence>
<feature type="domain" description="Isopropylmalate dehydrogenase-like" evidence="9">
    <location>
        <begin position="4"/>
        <end position="328"/>
    </location>
</feature>
<dbReference type="SMART" id="SM01329">
    <property type="entry name" value="Iso_dh"/>
    <property type="match status" value="1"/>
</dbReference>
<dbReference type="GO" id="GO:0000287">
    <property type="term" value="F:magnesium ion binding"/>
    <property type="evidence" value="ECO:0007669"/>
    <property type="project" value="InterPro"/>
</dbReference>
<keyword evidence="8" id="KW-0520">NAD</keyword>
<dbReference type="PANTHER" id="PTHR11835">
    <property type="entry name" value="DECARBOXYLATING DEHYDROGENASES-ISOCITRATE, ISOPROPYLMALATE, TARTRATE"/>
    <property type="match status" value="1"/>
</dbReference>
<keyword evidence="4" id="KW-0479">Metal-binding</keyword>
<evidence type="ECO:0000256" key="3">
    <source>
        <dbReference type="ARBA" id="ARBA00007769"/>
    </source>
</evidence>
<keyword evidence="6" id="KW-0809">Transit peptide</keyword>